<accession>A0A1W1H7W2</accession>
<sequence length="166" mass="17751">MTFRIGSGYDVHALVHDVSRKLILGGVTVPFDKVLRGHSDADVLVHSVCDAILGAAGLGDIGRHFPDSDPLYKDISSLILLKRCANILNEAGYAIENIDTTVFAQAPKLEPYKDEMSHKIASTIEISPESVNVKATTTEGLGFEGRGEGIAAHAVVLIRKISKKSG</sequence>
<comment type="similarity">
    <text evidence="3 8 9">Belongs to the IspF family.</text>
</comment>
<evidence type="ECO:0000256" key="4">
    <source>
        <dbReference type="ARBA" id="ARBA00012579"/>
    </source>
</evidence>
<keyword evidence="5 8" id="KW-0479">Metal-binding</keyword>
<evidence type="ECO:0000313" key="12">
    <source>
        <dbReference type="Proteomes" id="UP000191931"/>
    </source>
</evidence>
<evidence type="ECO:0000313" key="11">
    <source>
        <dbReference type="EMBL" id="SLM28562.1"/>
    </source>
</evidence>
<dbReference type="Proteomes" id="UP000191931">
    <property type="component" value="Unassembled WGS sequence"/>
</dbReference>
<organism evidence="11 12">
    <name type="scientific">Desulfamplus magnetovallimortis</name>
    <dbReference type="NCBI Taxonomy" id="1246637"/>
    <lineage>
        <taxon>Bacteria</taxon>
        <taxon>Pseudomonadati</taxon>
        <taxon>Thermodesulfobacteriota</taxon>
        <taxon>Desulfobacteria</taxon>
        <taxon>Desulfobacterales</taxon>
        <taxon>Desulfobacteraceae</taxon>
        <taxon>Desulfamplus</taxon>
    </lineage>
</organism>
<evidence type="ECO:0000256" key="3">
    <source>
        <dbReference type="ARBA" id="ARBA00008480"/>
    </source>
</evidence>
<dbReference type="EC" id="4.6.1.12" evidence="4 8"/>
<dbReference type="GO" id="GO:0016114">
    <property type="term" value="P:terpenoid biosynthetic process"/>
    <property type="evidence" value="ECO:0007669"/>
    <property type="project" value="InterPro"/>
</dbReference>
<feature type="binding site" evidence="8">
    <location>
        <position position="46"/>
    </location>
    <ligand>
        <name>a divalent metal cation</name>
        <dbReference type="ChEBI" id="CHEBI:60240"/>
    </ligand>
</feature>
<dbReference type="GO" id="GO:0008685">
    <property type="term" value="F:2-C-methyl-D-erythritol 2,4-cyclodiphosphate synthase activity"/>
    <property type="evidence" value="ECO:0007669"/>
    <property type="project" value="UniProtKB-UniRule"/>
</dbReference>
<dbReference type="CDD" id="cd00554">
    <property type="entry name" value="MECDP_synthase"/>
    <property type="match status" value="1"/>
</dbReference>
<evidence type="ECO:0000256" key="1">
    <source>
        <dbReference type="ARBA" id="ARBA00000200"/>
    </source>
</evidence>
<comment type="cofactor">
    <cofactor evidence="8">
        <name>a divalent metal cation</name>
        <dbReference type="ChEBI" id="CHEBI:60240"/>
    </cofactor>
    <text evidence="8">Binds 1 divalent metal cation per subunit.</text>
</comment>
<dbReference type="EMBL" id="FWEV01000046">
    <property type="protein sequence ID" value="SLM28562.1"/>
    <property type="molecule type" value="Genomic_DNA"/>
</dbReference>
<dbReference type="Pfam" id="PF02542">
    <property type="entry name" value="YgbB"/>
    <property type="match status" value="1"/>
</dbReference>
<evidence type="ECO:0000256" key="9">
    <source>
        <dbReference type="RuleBase" id="RU004395"/>
    </source>
</evidence>
<evidence type="ECO:0000256" key="2">
    <source>
        <dbReference type="ARBA" id="ARBA00004709"/>
    </source>
</evidence>
<dbReference type="NCBIfam" id="TIGR00151">
    <property type="entry name" value="ispF"/>
    <property type="match status" value="1"/>
</dbReference>
<dbReference type="UniPathway" id="UPA00056">
    <property type="reaction ID" value="UER00095"/>
</dbReference>
<dbReference type="FunFam" id="3.30.1330.50:FF:000001">
    <property type="entry name" value="2-C-methyl-D-erythritol 2,4-cyclodiphosphate synthase"/>
    <property type="match status" value="1"/>
</dbReference>
<dbReference type="GO" id="GO:0046872">
    <property type="term" value="F:metal ion binding"/>
    <property type="evidence" value="ECO:0007669"/>
    <property type="project" value="UniProtKB-KW"/>
</dbReference>
<feature type="site" description="Transition state stabilizer" evidence="8">
    <location>
        <position position="137"/>
    </location>
</feature>
<dbReference type="Gene3D" id="3.30.1330.50">
    <property type="entry name" value="2-C-methyl-D-erythritol 2,4-cyclodiphosphate synthase"/>
    <property type="match status" value="1"/>
</dbReference>
<keyword evidence="12" id="KW-1185">Reference proteome</keyword>
<dbReference type="STRING" id="1246637.MTBBW1_140008"/>
<feature type="binding site" evidence="8">
    <location>
        <begin position="60"/>
        <end position="62"/>
    </location>
    <ligand>
        <name>4-CDP-2-C-methyl-D-erythritol 2-phosphate</name>
        <dbReference type="ChEBI" id="CHEBI:57919"/>
    </ligand>
</feature>
<feature type="binding site" evidence="8">
    <location>
        <begin position="65"/>
        <end position="69"/>
    </location>
    <ligand>
        <name>4-CDP-2-C-methyl-D-erythritol 2-phosphate</name>
        <dbReference type="ChEBI" id="CHEBI:57919"/>
    </ligand>
</feature>
<comment type="catalytic activity">
    <reaction evidence="1 8 9">
        <text>4-CDP-2-C-methyl-D-erythritol 2-phosphate = 2-C-methyl-D-erythritol 2,4-cyclic diphosphate + CMP</text>
        <dbReference type="Rhea" id="RHEA:23864"/>
        <dbReference type="ChEBI" id="CHEBI:57919"/>
        <dbReference type="ChEBI" id="CHEBI:58483"/>
        <dbReference type="ChEBI" id="CHEBI:60377"/>
        <dbReference type="EC" id="4.6.1.12"/>
    </reaction>
</comment>
<dbReference type="InterPro" id="IPR036571">
    <property type="entry name" value="MECDP_synthase_sf"/>
</dbReference>
<feature type="binding site" evidence="8">
    <location>
        <position position="146"/>
    </location>
    <ligand>
        <name>4-CDP-2-C-methyl-D-erythritol 2-phosphate</name>
        <dbReference type="ChEBI" id="CHEBI:57919"/>
    </ligand>
</feature>
<evidence type="ECO:0000256" key="5">
    <source>
        <dbReference type="ARBA" id="ARBA00022723"/>
    </source>
</evidence>
<comment type="pathway">
    <text evidence="2 8">Isoprenoid biosynthesis; isopentenyl diphosphate biosynthesis via DXP pathway; isopentenyl diphosphate from 1-deoxy-D-xylulose 5-phosphate: step 4/6.</text>
</comment>
<protein>
    <recommendedName>
        <fullName evidence="4 8">2-C-methyl-D-erythritol 2,4-cyclodiphosphate synthase</fullName>
        <shortName evidence="8">MECDP-synthase</shortName>
        <shortName evidence="8">MECPP-synthase</shortName>
        <shortName evidence="8">MECPS</shortName>
        <ecNumber evidence="4 8">4.6.1.12</ecNumber>
    </recommendedName>
</protein>
<dbReference type="RefSeq" id="WP_080799690.1">
    <property type="nucleotide sequence ID" value="NZ_LT828540.1"/>
</dbReference>
<feature type="binding site" evidence="8">
    <location>
        <position position="143"/>
    </location>
    <ligand>
        <name>4-CDP-2-C-methyl-D-erythritol 2-phosphate</name>
        <dbReference type="ChEBI" id="CHEBI:57919"/>
    </ligand>
</feature>
<evidence type="ECO:0000256" key="8">
    <source>
        <dbReference type="HAMAP-Rule" id="MF_00107"/>
    </source>
</evidence>
<dbReference type="GO" id="GO:0019288">
    <property type="term" value="P:isopentenyl diphosphate biosynthetic process, methylerythritol 4-phosphate pathway"/>
    <property type="evidence" value="ECO:0007669"/>
    <property type="project" value="UniProtKB-UniRule"/>
</dbReference>
<feature type="domain" description="2-C-methyl-D-erythritol 2,4-cyclodiphosphate synthase" evidence="10">
    <location>
        <begin position="3"/>
        <end position="158"/>
    </location>
</feature>
<dbReference type="SUPFAM" id="SSF69765">
    <property type="entry name" value="IpsF-like"/>
    <property type="match status" value="1"/>
</dbReference>
<reference evidence="11 12" key="1">
    <citation type="submission" date="2017-03" db="EMBL/GenBank/DDBJ databases">
        <authorList>
            <person name="Afonso C.L."/>
            <person name="Miller P.J."/>
            <person name="Scott M.A."/>
            <person name="Spackman E."/>
            <person name="Goraichik I."/>
            <person name="Dimitrov K.M."/>
            <person name="Suarez D.L."/>
            <person name="Swayne D.E."/>
        </authorList>
    </citation>
    <scope>NUCLEOTIDE SEQUENCE [LARGE SCALE GENOMIC DNA]</scope>
    <source>
        <strain evidence="11">PRJEB14757</strain>
    </source>
</reference>
<dbReference type="AlphaFoldDB" id="A0A1W1H7W2"/>
<feature type="binding site" evidence="8">
    <location>
        <begin position="10"/>
        <end position="12"/>
    </location>
    <ligand>
        <name>4-CDP-2-C-methyl-D-erythritol 2-phosphate</name>
        <dbReference type="ChEBI" id="CHEBI:57919"/>
    </ligand>
</feature>
<comment type="caution">
    <text evidence="8">Lacks conserved residue(s) required for the propagation of feature annotation.</text>
</comment>
<dbReference type="HAMAP" id="MF_00107">
    <property type="entry name" value="IspF"/>
    <property type="match status" value="1"/>
</dbReference>
<proteinExistence type="inferred from homology"/>
<name>A0A1W1H7W2_9BACT</name>
<feature type="binding site" evidence="8">
    <location>
        <begin position="136"/>
        <end position="139"/>
    </location>
    <ligand>
        <name>4-CDP-2-C-methyl-D-erythritol 2-phosphate</name>
        <dbReference type="ChEBI" id="CHEBI:57919"/>
    </ligand>
</feature>
<dbReference type="InterPro" id="IPR020555">
    <property type="entry name" value="MECDP_synthase_CS"/>
</dbReference>
<dbReference type="PANTHER" id="PTHR43181:SF1">
    <property type="entry name" value="2-C-METHYL-D-ERYTHRITOL 2,4-CYCLODIPHOSPHATE SYNTHASE, CHLOROPLASTIC"/>
    <property type="match status" value="1"/>
</dbReference>
<comment type="subunit">
    <text evidence="8">Homotrimer.</text>
</comment>
<keyword evidence="7 8" id="KW-0456">Lyase</keyword>
<feature type="site" description="Transition state stabilizer" evidence="8">
    <location>
        <position position="38"/>
    </location>
</feature>
<feature type="binding site" evidence="8">
    <location>
        <position position="12"/>
    </location>
    <ligand>
        <name>a divalent metal cation</name>
        <dbReference type="ChEBI" id="CHEBI:60240"/>
    </ligand>
</feature>
<dbReference type="PANTHER" id="PTHR43181">
    <property type="entry name" value="2-C-METHYL-D-ERYTHRITOL 2,4-CYCLODIPHOSPHATE SYNTHASE, CHLOROPLASTIC"/>
    <property type="match status" value="1"/>
</dbReference>
<evidence type="ECO:0000256" key="6">
    <source>
        <dbReference type="ARBA" id="ARBA00023229"/>
    </source>
</evidence>
<dbReference type="OrthoDB" id="9804336at2"/>
<gene>
    <name evidence="8 11" type="primary">ispF</name>
    <name evidence="11" type="ORF">MTBBW1_140008</name>
</gene>
<feature type="binding site" evidence="8">
    <location>
        <begin position="38"/>
        <end position="39"/>
    </location>
    <ligand>
        <name>4-CDP-2-C-methyl-D-erythritol 2-phosphate</name>
        <dbReference type="ChEBI" id="CHEBI:57919"/>
    </ligand>
</feature>
<comment type="function">
    <text evidence="8">Involved in the biosynthesis of isopentenyl diphosphate (IPP) and dimethylallyl diphosphate (DMAPP), two major building blocks of isoprenoid compounds. Catalyzes the conversion of 4-diphosphocytidyl-2-C-methyl-D-erythritol 2-phosphate (CDP-ME2P) to 2-C-methyl-D-erythritol 2,4-cyclodiphosphate (ME-CPP) with a corresponding release of cytidine 5-monophosphate (CMP).</text>
</comment>
<evidence type="ECO:0000256" key="7">
    <source>
        <dbReference type="ARBA" id="ARBA00023239"/>
    </source>
</evidence>
<feature type="binding site" evidence="8">
    <location>
        <position position="10"/>
    </location>
    <ligand>
        <name>a divalent metal cation</name>
        <dbReference type="ChEBI" id="CHEBI:60240"/>
    </ligand>
</feature>
<dbReference type="InterPro" id="IPR003526">
    <property type="entry name" value="MECDP_synthase"/>
</dbReference>
<dbReference type="PROSITE" id="PS01350">
    <property type="entry name" value="ISPF"/>
    <property type="match status" value="1"/>
</dbReference>
<evidence type="ECO:0000259" key="10">
    <source>
        <dbReference type="Pfam" id="PF02542"/>
    </source>
</evidence>
<keyword evidence="6 8" id="KW-0414">Isoprene biosynthesis</keyword>